<accession>A0A2P6QEH2</accession>
<proteinExistence type="predicted"/>
<sequence>MSFGSLCGSSPFSLAVEEILRSGGDLQFPVLCLLHSALWVFDRDSDRHPSSLPVKFLQLHRGGAVYCVAWVVFIWACLIWALRSFFPFVCWLTLVYI</sequence>
<dbReference type="Proteomes" id="UP000238479">
    <property type="component" value="Chromosome 5"/>
</dbReference>
<name>A0A2P6QEH2_ROSCH</name>
<keyword evidence="1" id="KW-1133">Transmembrane helix</keyword>
<feature type="transmembrane region" description="Helical" evidence="1">
    <location>
        <begin position="63"/>
        <end position="82"/>
    </location>
</feature>
<organism evidence="2 3">
    <name type="scientific">Rosa chinensis</name>
    <name type="common">China rose</name>
    <dbReference type="NCBI Taxonomy" id="74649"/>
    <lineage>
        <taxon>Eukaryota</taxon>
        <taxon>Viridiplantae</taxon>
        <taxon>Streptophyta</taxon>
        <taxon>Embryophyta</taxon>
        <taxon>Tracheophyta</taxon>
        <taxon>Spermatophyta</taxon>
        <taxon>Magnoliopsida</taxon>
        <taxon>eudicotyledons</taxon>
        <taxon>Gunneridae</taxon>
        <taxon>Pentapetalae</taxon>
        <taxon>rosids</taxon>
        <taxon>fabids</taxon>
        <taxon>Rosales</taxon>
        <taxon>Rosaceae</taxon>
        <taxon>Rosoideae</taxon>
        <taxon>Rosoideae incertae sedis</taxon>
        <taxon>Rosa</taxon>
    </lineage>
</organism>
<keyword evidence="1" id="KW-0812">Transmembrane</keyword>
<comment type="caution">
    <text evidence="2">The sequence shown here is derived from an EMBL/GenBank/DDBJ whole genome shotgun (WGS) entry which is preliminary data.</text>
</comment>
<keyword evidence="1" id="KW-0472">Membrane</keyword>
<dbReference type="EMBL" id="PDCK01000043">
    <property type="protein sequence ID" value="PRQ32569.1"/>
    <property type="molecule type" value="Genomic_DNA"/>
</dbReference>
<evidence type="ECO:0000256" key="1">
    <source>
        <dbReference type="SAM" id="Phobius"/>
    </source>
</evidence>
<evidence type="ECO:0000313" key="2">
    <source>
        <dbReference type="EMBL" id="PRQ32569.1"/>
    </source>
</evidence>
<dbReference type="AlphaFoldDB" id="A0A2P6QEH2"/>
<protein>
    <submittedName>
        <fullName evidence="2">Uncharacterized protein</fullName>
    </submittedName>
</protein>
<gene>
    <name evidence="2" type="ORF">RchiOBHm_Chr5g0047841</name>
</gene>
<dbReference type="Gramene" id="PRQ32569">
    <property type="protein sequence ID" value="PRQ32569"/>
    <property type="gene ID" value="RchiOBHm_Chr5g0047841"/>
</dbReference>
<reference evidence="2 3" key="1">
    <citation type="journal article" date="2018" name="Nat. Genet.">
        <title>The Rosa genome provides new insights in the design of modern roses.</title>
        <authorList>
            <person name="Bendahmane M."/>
        </authorList>
    </citation>
    <scope>NUCLEOTIDE SEQUENCE [LARGE SCALE GENOMIC DNA]</scope>
    <source>
        <strain evidence="3">cv. Old Blush</strain>
    </source>
</reference>
<evidence type="ECO:0000313" key="3">
    <source>
        <dbReference type="Proteomes" id="UP000238479"/>
    </source>
</evidence>
<keyword evidence="3" id="KW-1185">Reference proteome</keyword>